<dbReference type="KEGG" id="agv:OJF2_41350"/>
<name>A0A5B9W4T5_9BACT</name>
<evidence type="ECO:0008006" key="3">
    <source>
        <dbReference type="Google" id="ProtNLM"/>
    </source>
</evidence>
<reference evidence="1 2" key="1">
    <citation type="submission" date="2019-08" db="EMBL/GenBank/DDBJ databases">
        <title>Deep-cultivation of Planctomycetes and their phenomic and genomic characterization uncovers novel biology.</title>
        <authorList>
            <person name="Wiegand S."/>
            <person name="Jogler M."/>
            <person name="Boedeker C."/>
            <person name="Pinto D."/>
            <person name="Vollmers J."/>
            <person name="Rivas-Marin E."/>
            <person name="Kohn T."/>
            <person name="Peeters S.H."/>
            <person name="Heuer A."/>
            <person name="Rast P."/>
            <person name="Oberbeckmann S."/>
            <person name="Bunk B."/>
            <person name="Jeske O."/>
            <person name="Meyerdierks A."/>
            <person name="Storesund J.E."/>
            <person name="Kallscheuer N."/>
            <person name="Luecker S."/>
            <person name="Lage O.M."/>
            <person name="Pohl T."/>
            <person name="Merkel B.J."/>
            <person name="Hornburger P."/>
            <person name="Mueller R.-W."/>
            <person name="Bruemmer F."/>
            <person name="Labrenz M."/>
            <person name="Spormann A.M."/>
            <person name="Op den Camp H."/>
            <person name="Overmann J."/>
            <person name="Amann R."/>
            <person name="Jetten M.S.M."/>
            <person name="Mascher T."/>
            <person name="Medema M.H."/>
            <person name="Devos D.P."/>
            <person name="Kaster A.-K."/>
            <person name="Ovreas L."/>
            <person name="Rohde M."/>
            <person name="Galperin M.Y."/>
            <person name="Jogler C."/>
        </authorList>
    </citation>
    <scope>NUCLEOTIDE SEQUENCE [LARGE SCALE GENOMIC DNA]</scope>
    <source>
        <strain evidence="1 2">OJF2</strain>
    </source>
</reference>
<dbReference type="EMBL" id="CP042997">
    <property type="protein sequence ID" value="QEH35582.1"/>
    <property type="molecule type" value="Genomic_DNA"/>
</dbReference>
<sequence>MTTLLQRALAEVEKLPAEDQDAIASRLLAEVEDERAWAARFAATTEEQWDRIVADVRRDVATGRTHPLDEVFPPEGTPK</sequence>
<dbReference type="RefSeq" id="WP_148595369.1">
    <property type="nucleotide sequence ID" value="NZ_CP042997.1"/>
</dbReference>
<proteinExistence type="predicted"/>
<accession>A0A5B9W4T5</accession>
<gene>
    <name evidence="1" type="ORF">OJF2_41350</name>
</gene>
<dbReference type="Proteomes" id="UP000324233">
    <property type="component" value="Chromosome"/>
</dbReference>
<keyword evidence="2" id="KW-1185">Reference proteome</keyword>
<dbReference type="OrthoDB" id="5772099at2"/>
<organism evidence="1 2">
    <name type="scientific">Aquisphaera giovannonii</name>
    <dbReference type="NCBI Taxonomy" id="406548"/>
    <lineage>
        <taxon>Bacteria</taxon>
        <taxon>Pseudomonadati</taxon>
        <taxon>Planctomycetota</taxon>
        <taxon>Planctomycetia</taxon>
        <taxon>Isosphaerales</taxon>
        <taxon>Isosphaeraceae</taxon>
        <taxon>Aquisphaera</taxon>
    </lineage>
</organism>
<evidence type="ECO:0000313" key="2">
    <source>
        <dbReference type="Proteomes" id="UP000324233"/>
    </source>
</evidence>
<protein>
    <recommendedName>
        <fullName evidence="3">Addiction module component</fullName>
    </recommendedName>
</protein>
<dbReference type="AlphaFoldDB" id="A0A5B9W4T5"/>
<evidence type="ECO:0000313" key="1">
    <source>
        <dbReference type="EMBL" id="QEH35582.1"/>
    </source>
</evidence>